<reference evidence="1 2" key="1">
    <citation type="submission" date="2019-11" db="EMBL/GenBank/DDBJ databases">
        <title>Complete genome sequence of Corynebacterium kalinowskii 1959, a novel Corynebacterium species isolated from soil of a small paddock in Vilsendorf, Germany.</title>
        <authorList>
            <person name="Schaffert L."/>
            <person name="Ruwe M."/>
            <person name="Milse J."/>
            <person name="Hanuschka K."/>
            <person name="Ortseifen V."/>
            <person name="Droste J."/>
            <person name="Brandt D."/>
            <person name="Schlueter L."/>
            <person name="Kutter Y."/>
            <person name="Vinke S."/>
            <person name="Viehoefer P."/>
            <person name="Jacob L."/>
            <person name="Luebke N.-C."/>
            <person name="Schulte-Berndt E."/>
            <person name="Hain C."/>
            <person name="Linder M."/>
            <person name="Schmidt P."/>
            <person name="Wollenschlaeger L."/>
            <person name="Luttermann T."/>
            <person name="Thieme E."/>
            <person name="Hassa J."/>
            <person name="Haak M."/>
            <person name="Wittchen M."/>
            <person name="Mentz A."/>
            <person name="Persicke M."/>
            <person name="Busche T."/>
            <person name="Ruckert C."/>
        </authorList>
    </citation>
    <scope>NUCLEOTIDE SEQUENCE [LARGE SCALE GENOMIC DNA]</scope>
    <source>
        <strain evidence="1 2">2039</strain>
    </source>
</reference>
<gene>
    <name evidence="1" type="ORF">COCCU_03820</name>
</gene>
<accession>A0A6B8VRH3</accession>
<dbReference type="EMBL" id="CP046455">
    <property type="protein sequence ID" value="QGU06713.1"/>
    <property type="molecule type" value="Genomic_DNA"/>
</dbReference>
<dbReference type="Proteomes" id="UP000424462">
    <property type="component" value="Chromosome"/>
</dbReference>
<dbReference type="KEGG" id="cok:COCCU_03820"/>
<sequence length="232" mass="26064">MDVSPEELSTALAALGRPEEAVSPDTVWGQTEIFYPERWTKRWPKDLPLPGFLKRPEPALSVSRQRLFEFGESMDTEEDAVNFYVAVCSWGAGIDAQQTYRCVQPLHQPGAPGKLLEGLKVASTGSADEGYFTFNNYSQARIKYLGPAFFTKLLYFAAGRPTPADTRHPLILDRRVAVALGWTKTSGWRTSEYSQYLDLVEKLHECWRPDLPTDVIEYTLFQAGRAPDAPSI</sequence>
<organism evidence="1 2">
    <name type="scientific">Corynebacterium occultum</name>
    <dbReference type="NCBI Taxonomy" id="2675219"/>
    <lineage>
        <taxon>Bacteria</taxon>
        <taxon>Bacillati</taxon>
        <taxon>Actinomycetota</taxon>
        <taxon>Actinomycetes</taxon>
        <taxon>Mycobacteriales</taxon>
        <taxon>Corynebacteriaceae</taxon>
        <taxon>Corynebacterium</taxon>
    </lineage>
</organism>
<protein>
    <submittedName>
        <fullName evidence="1">Uncharacterized protein</fullName>
    </submittedName>
</protein>
<evidence type="ECO:0000313" key="2">
    <source>
        <dbReference type="Proteomes" id="UP000424462"/>
    </source>
</evidence>
<evidence type="ECO:0000313" key="1">
    <source>
        <dbReference type="EMBL" id="QGU06713.1"/>
    </source>
</evidence>
<dbReference type="AlphaFoldDB" id="A0A6B8VRH3"/>
<dbReference type="InterPro" id="IPR048868">
    <property type="entry name" value="OGG-like_put"/>
</dbReference>
<dbReference type="Pfam" id="PF21790">
    <property type="entry name" value="OGG"/>
    <property type="match status" value="1"/>
</dbReference>
<name>A0A6B8VRH3_9CORY</name>
<proteinExistence type="predicted"/>
<dbReference type="RefSeq" id="WP_156230294.1">
    <property type="nucleotide sequence ID" value="NZ_CP046455.1"/>
</dbReference>
<keyword evidence="2" id="KW-1185">Reference proteome</keyword>